<dbReference type="InterPro" id="IPR004358">
    <property type="entry name" value="Sig_transdc_His_kin-like_C"/>
</dbReference>
<evidence type="ECO:0000256" key="7">
    <source>
        <dbReference type="ARBA" id="ARBA00023012"/>
    </source>
</evidence>
<evidence type="ECO:0000256" key="1">
    <source>
        <dbReference type="ARBA" id="ARBA00000085"/>
    </source>
</evidence>
<dbReference type="EC" id="2.7.13.3" evidence="3"/>
<dbReference type="Gene3D" id="3.30.565.10">
    <property type="entry name" value="Histidine kinase-like ATPase, C-terminal domain"/>
    <property type="match status" value="1"/>
</dbReference>
<feature type="transmembrane region" description="Helical" evidence="9">
    <location>
        <begin position="167"/>
        <end position="186"/>
    </location>
</feature>
<dbReference type="SMART" id="SM00304">
    <property type="entry name" value="HAMP"/>
    <property type="match status" value="1"/>
</dbReference>
<keyword evidence="5" id="KW-0808">Transferase</keyword>
<dbReference type="PROSITE" id="PS50885">
    <property type="entry name" value="HAMP"/>
    <property type="match status" value="1"/>
</dbReference>
<keyword evidence="9" id="KW-1133">Transmembrane helix</keyword>
<gene>
    <name evidence="12" type="ORF">AXX12_01150</name>
</gene>
<evidence type="ECO:0000259" key="10">
    <source>
        <dbReference type="PROSITE" id="PS50109"/>
    </source>
</evidence>
<organism evidence="12 13">
    <name type="scientific">Anaerosporomusa subterranea</name>
    <dbReference type="NCBI Taxonomy" id="1794912"/>
    <lineage>
        <taxon>Bacteria</taxon>
        <taxon>Bacillati</taxon>
        <taxon>Bacillota</taxon>
        <taxon>Negativicutes</taxon>
        <taxon>Acetonemataceae</taxon>
        <taxon>Anaerosporomusa</taxon>
    </lineage>
</organism>
<evidence type="ECO:0000256" key="2">
    <source>
        <dbReference type="ARBA" id="ARBA00004370"/>
    </source>
</evidence>
<comment type="catalytic activity">
    <reaction evidence="1">
        <text>ATP + protein L-histidine = ADP + protein N-phospho-L-histidine.</text>
        <dbReference type="EC" id="2.7.13.3"/>
    </reaction>
</comment>
<dbReference type="PRINTS" id="PR00344">
    <property type="entry name" value="BCTRLSENSOR"/>
</dbReference>
<dbReference type="Pfam" id="PF00672">
    <property type="entry name" value="HAMP"/>
    <property type="match status" value="1"/>
</dbReference>
<keyword evidence="8 9" id="KW-0472">Membrane</keyword>
<keyword evidence="4" id="KW-0597">Phosphoprotein</keyword>
<evidence type="ECO:0000256" key="3">
    <source>
        <dbReference type="ARBA" id="ARBA00012438"/>
    </source>
</evidence>
<feature type="transmembrane region" description="Helical" evidence="9">
    <location>
        <begin position="12"/>
        <end position="32"/>
    </location>
</feature>
<dbReference type="FunFam" id="3.30.565.10:FF:000006">
    <property type="entry name" value="Sensor histidine kinase WalK"/>
    <property type="match status" value="1"/>
</dbReference>
<evidence type="ECO:0000313" key="13">
    <source>
        <dbReference type="Proteomes" id="UP000076268"/>
    </source>
</evidence>
<name>A0A154BWL3_ANASB</name>
<comment type="subcellular location">
    <subcellularLocation>
        <location evidence="2">Membrane</location>
    </subcellularLocation>
</comment>
<keyword evidence="9" id="KW-0812">Transmembrane</keyword>
<dbReference type="PROSITE" id="PS50109">
    <property type="entry name" value="HIS_KIN"/>
    <property type="match status" value="1"/>
</dbReference>
<dbReference type="Pfam" id="PF02518">
    <property type="entry name" value="HATPase_c"/>
    <property type="match status" value="1"/>
</dbReference>
<dbReference type="GO" id="GO:0004721">
    <property type="term" value="F:phosphoprotein phosphatase activity"/>
    <property type="evidence" value="ECO:0007669"/>
    <property type="project" value="TreeGrafter"/>
</dbReference>
<sequence length="466" mass="51029">MIRSLFGRLFWSHLTVIIVSTLILGGSLSYLIRDHAITTKKVDLITKGGSTVALIAPDIADGRVPSSDTIARLNELTTATVWLADQEGNILAGQPPRRWSRDFDEDDAELDAMFEGKVQSWVRTDQRNPERAVVVALPIREAKAPTAMFLFAPIFGINRAAQAVETLLIYALLSGMAASIVLGYFMSRSLTRPIEDISRAAGSFAKGDFASRTTVTGDHEIGRLGEVFNSMADSLARIEQNRRDFLANITHEIRTPIAAIQAMAEALHDGVAGPELQNRYLETIVGQTRHMDKLVQELLDLAQLEAGELKIVKVKFELFEQLSHVCERFSPMLTEKNIRLEVVESKGELLVAADPMRLEQVLNNLVANAVRHSPPDSVISIKADKGTTFATVSVVDHGEGITSEDLPHIWERFYRAEKSRSRIGGGSGIGLAVTRQLVISMGGDIRVESTVGEGATFSFTLPLANS</sequence>
<evidence type="ECO:0000256" key="5">
    <source>
        <dbReference type="ARBA" id="ARBA00022679"/>
    </source>
</evidence>
<dbReference type="GO" id="GO:0016036">
    <property type="term" value="P:cellular response to phosphate starvation"/>
    <property type="evidence" value="ECO:0007669"/>
    <property type="project" value="TreeGrafter"/>
</dbReference>
<dbReference type="InterPro" id="IPR005467">
    <property type="entry name" value="His_kinase_dom"/>
</dbReference>
<dbReference type="SMART" id="SM00388">
    <property type="entry name" value="HisKA"/>
    <property type="match status" value="1"/>
</dbReference>
<dbReference type="SUPFAM" id="SSF158472">
    <property type="entry name" value="HAMP domain-like"/>
    <property type="match status" value="1"/>
</dbReference>
<keyword evidence="13" id="KW-1185">Reference proteome</keyword>
<dbReference type="Pfam" id="PF00512">
    <property type="entry name" value="HisKA"/>
    <property type="match status" value="1"/>
</dbReference>
<evidence type="ECO:0000256" key="9">
    <source>
        <dbReference type="SAM" id="Phobius"/>
    </source>
</evidence>
<dbReference type="InterPro" id="IPR036097">
    <property type="entry name" value="HisK_dim/P_sf"/>
</dbReference>
<comment type="caution">
    <text evidence="12">The sequence shown here is derived from an EMBL/GenBank/DDBJ whole genome shotgun (WGS) entry which is preliminary data.</text>
</comment>
<dbReference type="Proteomes" id="UP000076268">
    <property type="component" value="Unassembled WGS sequence"/>
</dbReference>
<dbReference type="InterPro" id="IPR036890">
    <property type="entry name" value="HATPase_C_sf"/>
</dbReference>
<evidence type="ECO:0000256" key="6">
    <source>
        <dbReference type="ARBA" id="ARBA00022777"/>
    </source>
</evidence>
<evidence type="ECO:0000313" key="12">
    <source>
        <dbReference type="EMBL" id="KYZ78180.1"/>
    </source>
</evidence>
<dbReference type="PANTHER" id="PTHR45453:SF1">
    <property type="entry name" value="PHOSPHATE REGULON SENSOR PROTEIN PHOR"/>
    <property type="match status" value="1"/>
</dbReference>
<dbReference type="SMART" id="SM00387">
    <property type="entry name" value="HATPase_c"/>
    <property type="match status" value="1"/>
</dbReference>
<keyword evidence="7" id="KW-0902">Two-component regulatory system</keyword>
<feature type="domain" description="Histidine kinase" evidence="10">
    <location>
        <begin position="248"/>
        <end position="465"/>
    </location>
</feature>
<dbReference type="GO" id="GO:0005886">
    <property type="term" value="C:plasma membrane"/>
    <property type="evidence" value="ECO:0007669"/>
    <property type="project" value="TreeGrafter"/>
</dbReference>
<accession>A0A154BWL3</accession>
<dbReference type="Gene3D" id="1.10.287.130">
    <property type="match status" value="1"/>
</dbReference>
<dbReference type="EMBL" id="LSGP01000001">
    <property type="protein sequence ID" value="KYZ78180.1"/>
    <property type="molecule type" value="Genomic_DNA"/>
</dbReference>
<dbReference type="CDD" id="cd00082">
    <property type="entry name" value="HisKA"/>
    <property type="match status" value="1"/>
</dbReference>
<dbReference type="OrthoDB" id="9786919at2"/>
<dbReference type="GO" id="GO:0000155">
    <property type="term" value="F:phosphorelay sensor kinase activity"/>
    <property type="evidence" value="ECO:0007669"/>
    <property type="project" value="InterPro"/>
</dbReference>
<dbReference type="InterPro" id="IPR003660">
    <property type="entry name" value="HAMP_dom"/>
</dbReference>
<dbReference type="FunFam" id="1.10.287.130:FF:000001">
    <property type="entry name" value="Two-component sensor histidine kinase"/>
    <property type="match status" value="1"/>
</dbReference>
<dbReference type="InterPro" id="IPR050351">
    <property type="entry name" value="BphY/WalK/GraS-like"/>
</dbReference>
<protein>
    <recommendedName>
        <fullName evidence="3">histidine kinase</fullName>
        <ecNumber evidence="3">2.7.13.3</ecNumber>
    </recommendedName>
</protein>
<dbReference type="CDD" id="cd06225">
    <property type="entry name" value="HAMP"/>
    <property type="match status" value="1"/>
</dbReference>
<dbReference type="InterPro" id="IPR003661">
    <property type="entry name" value="HisK_dim/P_dom"/>
</dbReference>
<dbReference type="SUPFAM" id="SSF55874">
    <property type="entry name" value="ATPase domain of HSP90 chaperone/DNA topoisomerase II/histidine kinase"/>
    <property type="match status" value="1"/>
</dbReference>
<keyword evidence="6" id="KW-0418">Kinase</keyword>
<dbReference type="RefSeq" id="WP_066236935.1">
    <property type="nucleotide sequence ID" value="NZ_LSGP01000001.1"/>
</dbReference>
<proteinExistence type="predicted"/>
<dbReference type="STRING" id="1794912.AXX12_01150"/>
<dbReference type="InterPro" id="IPR003594">
    <property type="entry name" value="HATPase_dom"/>
</dbReference>
<evidence type="ECO:0000259" key="11">
    <source>
        <dbReference type="PROSITE" id="PS50885"/>
    </source>
</evidence>
<dbReference type="PANTHER" id="PTHR45453">
    <property type="entry name" value="PHOSPHATE REGULON SENSOR PROTEIN PHOR"/>
    <property type="match status" value="1"/>
</dbReference>
<dbReference type="AlphaFoldDB" id="A0A154BWL3"/>
<evidence type="ECO:0000256" key="8">
    <source>
        <dbReference type="ARBA" id="ARBA00023136"/>
    </source>
</evidence>
<feature type="domain" description="HAMP" evidence="11">
    <location>
        <begin position="188"/>
        <end position="240"/>
    </location>
</feature>
<dbReference type="SUPFAM" id="SSF47384">
    <property type="entry name" value="Homodimeric domain of signal transducing histidine kinase"/>
    <property type="match status" value="1"/>
</dbReference>
<evidence type="ECO:0000256" key="4">
    <source>
        <dbReference type="ARBA" id="ARBA00022553"/>
    </source>
</evidence>
<dbReference type="Gene3D" id="6.10.340.10">
    <property type="match status" value="1"/>
</dbReference>
<reference evidence="12 13" key="1">
    <citation type="submission" date="2016-02" db="EMBL/GenBank/DDBJ databases">
        <title>Anaerosporomusa subterraneum gen. nov., sp. nov., a spore-forming obligate anaerobe isolated from saprolite.</title>
        <authorList>
            <person name="Choi J.K."/>
            <person name="Shah M."/>
            <person name="Yee N."/>
        </authorList>
    </citation>
    <scope>NUCLEOTIDE SEQUENCE [LARGE SCALE GENOMIC DNA]</scope>
    <source>
        <strain evidence="12 13">RU4</strain>
    </source>
</reference>